<sequence>MHRDSSKRYFADRQLLDKLVSSAPTPGYEAEVALLFRSLKETEEFKDLGGNLLEMLYDAWVAGKVGPDDIKAVLKVTERTQKNDPRILVYEEYTMTLVGKVVRGECS</sequence>
<evidence type="ECO:0000313" key="5">
    <source>
        <dbReference type="EMBL" id="KAG3214931.1"/>
    </source>
</evidence>
<keyword evidence="8" id="KW-1185">Reference proteome</keyword>
<dbReference type="VEuPathDB" id="FungiDB:PC110_g16191"/>
<evidence type="ECO:0000313" key="2">
    <source>
        <dbReference type="EMBL" id="KAG2906370.1"/>
    </source>
</evidence>
<evidence type="ECO:0000313" key="3">
    <source>
        <dbReference type="EMBL" id="KAG2927821.1"/>
    </source>
</evidence>
<dbReference type="OrthoDB" id="90518at2759"/>
<comment type="caution">
    <text evidence="7">The sequence shown here is derived from an EMBL/GenBank/DDBJ whole genome shotgun (WGS) entry which is preliminary data.</text>
</comment>
<evidence type="ECO:0000313" key="1">
    <source>
        <dbReference type="EMBL" id="KAG2852652.1"/>
    </source>
</evidence>
<evidence type="ECO:0000313" key="7">
    <source>
        <dbReference type="EMBL" id="RAW27424.1"/>
    </source>
</evidence>
<dbReference type="Proteomes" id="UP000688947">
    <property type="component" value="Unassembled WGS sequence"/>
</dbReference>
<dbReference type="EMBL" id="RCMG01000529">
    <property type="protein sequence ID" value="KAG2852652.1"/>
    <property type="molecule type" value="Genomic_DNA"/>
</dbReference>
<dbReference type="EMBL" id="MJFZ01000565">
    <property type="protein sequence ID" value="RAW27424.1"/>
    <property type="molecule type" value="Genomic_DNA"/>
</dbReference>
<reference evidence="6" key="3">
    <citation type="submission" date="2021-01" db="EMBL/GenBank/DDBJ databases">
        <title>Phytophthora aleatoria, a newly-described species from Pinus radiata is distinct from Phytophthora cactorum isolates based on comparative genomics.</title>
        <authorList>
            <person name="Mcdougal R."/>
            <person name="Panda P."/>
            <person name="Williams N."/>
            <person name="Studholme D.J."/>
        </authorList>
    </citation>
    <scope>NUCLEOTIDE SEQUENCE</scope>
    <source>
        <strain evidence="6">NZFS 3830</strain>
    </source>
</reference>
<reference evidence="7 8" key="1">
    <citation type="submission" date="2018-01" db="EMBL/GenBank/DDBJ databases">
        <title>Draft genome of the strawberry crown rot pathogen Phytophthora cactorum.</title>
        <authorList>
            <person name="Armitage A.D."/>
            <person name="Lysoe E."/>
            <person name="Nellist C.F."/>
            <person name="Harrison R.J."/>
            <person name="Brurberg M.B."/>
        </authorList>
    </citation>
    <scope>NUCLEOTIDE SEQUENCE [LARGE SCALE GENOMIC DNA]</scope>
    <source>
        <strain evidence="7 8">10300</strain>
    </source>
</reference>
<dbReference type="Proteomes" id="UP000774804">
    <property type="component" value="Unassembled WGS sequence"/>
</dbReference>
<proteinExistence type="predicted"/>
<gene>
    <name evidence="6" type="ORF">JG687_00009528</name>
    <name evidence="7" type="ORF">PC110_g16191</name>
    <name evidence="1" type="ORF">PC113_g14851</name>
    <name evidence="2" type="ORF">PC115_g14321</name>
    <name evidence="3" type="ORF">PC117_g14494</name>
    <name evidence="4" type="ORF">PC118_g14604</name>
    <name evidence="5" type="ORF">PC129_g14164</name>
</gene>
<dbReference type="Proteomes" id="UP000735874">
    <property type="component" value="Unassembled WGS sequence"/>
</dbReference>
<dbReference type="Proteomes" id="UP000697107">
    <property type="component" value="Unassembled WGS sequence"/>
</dbReference>
<accession>A0A329RRX4</accession>
<dbReference type="Proteomes" id="UP000251314">
    <property type="component" value="Unassembled WGS sequence"/>
</dbReference>
<dbReference type="EMBL" id="RCMK01000454">
    <property type="protein sequence ID" value="KAG2927821.1"/>
    <property type="molecule type" value="Genomic_DNA"/>
</dbReference>
<organism evidence="7 8">
    <name type="scientific">Phytophthora cactorum</name>
    <dbReference type="NCBI Taxonomy" id="29920"/>
    <lineage>
        <taxon>Eukaryota</taxon>
        <taxon>Sar</taxon>
        <taxon>Stramenopiles</taxon>
        <taxon>Oomycota</taxon>
        <taxon>Peronosporomycetes</taxon>
        <taxon>Peronosporales</taxon>
        <taxon>Peronosporaceae</taxon>
        <taxon>Phytophthora</taxon>
    </lineage>
</organism>
<dbReference type="EMBL" id="RCMI01000542">
    <property type="protein sequence ID" value="KAG2906370.1"/>
    <property type="molecule type" value="Genomic_DNA"/>
</dbReference>
<dbReference type="EMBL" id="JAENGZ010000501">
    <property type="protein sequence ID" value="KAG6958226.1"/>
    <property type="molecule type" value="Genomic_DNA"/>
</dbReference>
<dbReference type="Proteomes" id="UP000736787">
    <property type="component" value="Unassembled WGS sequence"/>
</dbReference>
<reference evidence="1" key="2">
    <citation type="submission" date="2018-10" db="EMBL/GenBank/DDBJ databases">
        <title>Effector identification in a new, highly contiguous assembly of the strawberry crown rot pathogen Phytophthora cactorum.</title>
        <authorList>
            <person name="Armitage A.D."/>
            <person name="Nellist C.F."/>
            <person name="Bates H."/>
            <person name="Vickerstaff R.J."/>
            <person name="Harrison R.J."/>
        </authorList>
    </citation>
    <scope>NUCLEOTIDE SEQUENCE</scope>
    <source>
        <strain evidence="1">15-7</strain>
        <strain evidence="2">4032</strain>
        <strain evidence="3">4040</strain>
        <strain evidence="4">P415</strain>
        <strain evidence="5">P421</strain>
    </source>
</reference>
<protein>
    <submittedName>
        <fullName evidence="7">Uncharacterized protein</fullName>
    </submittedName>
</protein>
<name>A0A329RRX4_9STRA</name>
<dbReference type="Proteomes" id="UP000760860">
    <property type="component" value="Unassembled WGS sequence"/>
</dbReference>
<dbReference type="EMBL" id="RCMV01000597">
    <property type="protein sequence ID" value="KAG3214931.1"/>
    <property type="molecule type" value="Genomic_DNA"/>
</dbReference>
<evidence type="ECO:0000313" key="4">
    <source>
        <dbReference type="EMBL" id="KAG2974308.1"/>
    </source>
</evidence>
<evidence type="ECO:0000313" key="6">
    <source>
        <dbReference type="EMBL" id="KAG6958226.1"/>
    </source>
</evidence>
<dbReference type="EMBL" id="RCML01000537">
    <property type="protein sequence ID" value="KAG2974308.1"/>
    <property type="molecule type" value="Genomic_DNA"/>
</dbReference>
<evidence type="ECO:0000313" key="8">
    <source>
        <dbReference type="Proteomes" id="UP000251314"/>
    </source>
</evidence>
<dbReference type="AlphaFoldDB" id="A0A329RRX4"/>